<proteinExistence type="predicted"/>
<gene>
    <name evidence="1" type="ORF">SPARVUS_LOCUS3037008</name>
</gene>
<evidence type="ECO:0000313" key="2">
    <source>
        <dbReference type="Proteomes" id="UP001162483"/>
    </source>
</evidence>
<accession>A0ABN9BJJ8</accession>
<name>A0ABN9BJJ8_9NEOB</name>
<sequence>NGYLSNSGTHSHYSCDNLGDRKRKLSSPLPLRTFLGHMTGPQRLHGHSGSTALLAHVQWAPGCEAASCHSRVPTLKMPAPGTYDD</sequence>
<comment type="caution">
    <text evidence="1">The sequence shown here is derived from an EMBL/GenBank/DDBJ whole genome shotgun (WGS) entry which is preliminary data.</text>
</comment>
<evidence type="ECO:0000313" key="1">
    <source>
        <dbReference type="EMBL" id="CAI9547668.1"/>
    </source>
</evidence>
<keyword evidence="2" id="KW-1185">Reference proteome</keyword>
<organism evidence="1 2">
    <name type="scientific">Staurois parvus</name>
    <dbReference type="NCBI Taxonomy" id="386267"/>
    <lineage>
        <taxon>Eukaryota</taxon>
        <taxon>Metazoa</taxon>
        <taxon>Chordata</taxon>
        <taxon>Craniata</taxon>
        <taxon>Vertebrata</taxon>
        <taxon>Euteleostomi</taxon>
        <taxon>Amphibia</taxon>
        <taxon>Batrachia</taxon>
        <taxon>Anura</taxon>
        <taxon>Neobatrachia</taxon>
        <taxon>Ranoidea</taxon>
        <taxon>Ranidae</taxon>
        <taxon>Staurois</taxon>
    </lineage>
</organism>
<protein>
    <submittedName>
        <fullName evidence="1">Uncharacterized protein</fullName>
    </submittedName>
</protein>
<feature type="non-terminal residue" evidence="1">
    <location>
        <position position="1"/>
    </location>
</feature>
<reference evidence="1" key="1">
    <citation type="submission" date="2023-05" db="EMBL/GenBank/DDBJ databases">
        <authorList>
            <person name="Stuckert A."/>
        </authorList>
    </citation>
    <scope>NUCLEOTIDE SEQUENCE</scope>
</reference>
<dbReference type="EMBL" id="CATNWA010004387">
    <property type="protein sequence ID" value="CAI9547668.1"/>
    <property type="molecule type" value="Genomic_DNA"/>
</dbReference>
<dbReference type="Proteomes" id="UP001162483">
    <property type="component" value="Unassembled WGS sequence"/>
</dbReference>